<feature type="DNA-binding region" description="H-T-H motif" evidence="3">
    <location>
        <begin position="25"/>
        <end position="44"/>
    </location>
</feature>
<dbReference type="PROSITE" id="PS01081">
    <property type="entry name" value="HTH_TETR_1"/>
    <property type="match status" value="1"/>
</dbReference>
<dbReference type="EMBL" id="WJEE01000044">
    <property type="protein sequence ID" value="MRI67932.1"/>
    <property type="molecule type" value="Genomic_DNA"/>
</dbReference>
<dbReference type="PANTHER" id="PTHR43479:SF22">
    <property type="entry name" value="TRANSCRIPTIONAL REGULATOR, TETR FAMILY"/>
    <property type="match status" value="1"/>
</dbReference>
<evidence type="ECO:0000259" key="4">
    <source>
        <dbReference type="PROSITE" id="PS50977"/>
    </source>
</evidence>
<dbReference type="PROSITE" id="PS50977">
    <property type="entry name" value="HTH_TETR_2"/>
    <property type="match status" value="1"/>
</dbReference>
<name>A0A6N7R3Z1_9BACI</name>
<sequence length="280" mass="33003">MDSKKKRMIEVSLKLFSEKGFHSTSIQEIADQSDVSKGAFYLHFDSKDDLFVEIYKYYTETVLQKLSNMHQETGNPFDQFTKQVSAFLQLFKEHKEYLMMHFRENVHLGDKKDELILNLHKQSYDWMEDRLINIYGEEIKPYIVDAIILTDGVMSGYFKWIAIHDLSFDPDQLAGYITKNIDILVQGILTNSASPVFQYQDLKRFKQRSDQSFQAVIEQIKSQITDLERGERQQIEEALHVLEEEWQKQEPKQIIIQSMIEHLESYATIKPIVQSLKKYV</sequence>
<comment type="caution">
    <text evidence="5">The sequence shown here is derived from an EMBL/GenBank/DDBJ whole genome shotgun (WGS) entry which is preliminary data.</text>
</comment>
<dbReference type="Proteomes" id="UP000435187">
    <property type="component" value="Unassembled WGS sequence"/>
</dbReference>
<dbReference type="PANTHER" id="PTHR43479">
    <property type="entry name" value="ACREF/ENVCD OPERON REPRESSOR-RELATED"/>
    <property type="match status" value="1"/>
</dbReference>
<keyword evidence="2 3" id="KW-0238">DNA-binding</keyword>
<evidence type="ECO:0000313" key="5">
    <source>
        <dbReference type="EMBL" id="MRI67932.1"/>
    </source>
</evidence>
<dbReference type="RefSeq" id="WP_153836460.1">
    <property type="nucleotide sequence ID" value="NZ_JBHUMW010000084.1"/>
</dbReference>
<evidence type="ECO:0000256" key="3">
    <source>
        <dbReference type="PROSITE-ProRule" id="PRU00335"/>
    </source>
</evidence>
<proteinExistence type="predicted"/>
<dbReference type="InterPro" id="IPR050624">
    <property type="entry name" value="HTH-type_Tx_Regulator"/>
</dbReference>
<reference evidence="5 6" key="1">
    <citation type="submission" date="2019-10" db="EMBL/GenBank/DDBJ databases">
        <title>Gracilibacillus salitolerans sp. nov., a moderate halophile isolated from a saline soil in northwest China.</title>
        <authorList>
            <person name="Gan L."/>
        </authorList>
    </citation>
    <scope>NUCLEOTIDE SEQUENCE [LARGE SCALE GENOMIC DNA]</scope>
    <source>
        <strain evidence="5 6">TP2-8</strain>
    </source>
</reference>
<accession>A0A6N7R3Z1</accession>
<protein>
    <submittedName>
        <fullName evidence="5">TetR family transcriptional regulator</fullName>
    </submittedName>
</protein>
<dbReference type="Gene3D" id="1.10.357.10">
    <property type="entry name" value="Tetracycline Repressor, domain 2"/>
    <property type="match status" value="1"/>
</dbReference>
<evidence type="ECO:0000256" key="2">
    <source>
        <dbReference type="ARBA" id="ARBA00023125"/>
    </source>
</evidence>
<evidence type="ECO:0000256" key="1">
    <source>
        <dbReference type="ARBA" id="ARBA00022491"/>
    </source>
</evidence>
<keyword evidence="6" id="KW-1185">Reference proteome</keyword>
<dbReference type="InterPro" id="IPR001647">
    <property type="entry name" value="HTH_TetR"/>
</dbReference>
<gene>
    <name evidence="5" type="ORF">GH885_16550</name>
</gene>
<feature type="domain" description="HTH tetR-type" evidence="4">
    <location>
        <begin position="2"/>
        <end position="62"/>
    </location>
</feature>
<dbReference type="InterPro" id="IPR023772">
    <property type="entry name" value="DNA-bd_HTH_TetR-type_CS"/>
</dbReference>
<dbReference type="InterPro" id="IPR009057">
    <property type="entry name" value="Homeodomain-like_sf"/>
</dbReference>
<dbReference type="PRINTS" id="PR00455">
    <property type="entry name" value="HTHTETR"/>
</dbReference>
<dbReference type="GO" id="GO:0003677">
    <property type="term" value="F:DNA binding"/>
    <property type="evidence" value="ECO:0007669"/>
    <property type="project" value="UniProtKB-UniRule"/>
</dbReference>
<dbReference type="SUPFAM" id="SSF46689">
    <property type="entry name" value="Homeodomain-like"/>
    <property type="match status" value="1"/>
</dbReference>
<evidence type="ECO:0000313" key="6">
    <source>
        <dbReference type="Proteomes" id="UP000435187"/>
    </source>
</evidence>
<dbReference type="AlphaFoldDB" id="A0A6N7R3Z1"/>
<keyword evidence="1" id="KW-0678">Repressor</keyword>
<organism evidence="5 6">
    <name type="scientific">Gracilibacillus thailandensis</name>
    <dbReference type="NCBI Taxonomy" id="563735"/>
    <lineage>
        <taxon>Bacteria</taxon>
        <taxon>Bacillati</taxon>
        <taxon>Bacillota</taxon>
        <taxon>Bacilli</taxon>
        <taxon>Bacillales</taxon>
        <taxon>Bacillaceae</taxon>
        <taxon>Gracilibacillus</taxon>
    </lineage>
</organism>
<dbReference type="Pfam" id="PF00440">
    <property type="entry name" value="TetR_N"/>
    <property type="match status" value="1"/>
</dbReference>